<keyword evidence="5 6" id="KW-0472">Membrane</keyword>
<feature type="transmembrane region" description="Helical" evidence="6">
    <location>
        <begin position="213"/>
        <end position="234"/>
    </location>
</feature>
<name>A0A3N1UQY8_9BACT</name>
<keyword evidence="8" id="KW-1185">Reference proteome</keyword>
<feature type="transmembrane region" description="Helical" evidence="6">
    <location>
        <begin position="170"/>
        <end position="193"/>
    </location>
</feature>
<proteinExistence type="predicted"/>
<evidence type="ECO:0000256" key="5">
    <source>
        <dbReference type="ARBA" id="ARBA00023136"/>
    </source>
</evidence>
<feature type="transmembrane region" description="Helical" evidence="6">
    <location>
        <begin position="129"/>
        <end position="149"/>
    </location>
</feature>
<dbReference type="Pfam" id="PF03631">
    <property type="entry name" value="Virul_fac_BrkB"/>
    <property type="match status" value="1"/>
</dbReference>
<comment type="subcellular location">
    <subcellularLocation>
        <location evidence="1">Cell membrane</location>
        <topology evidence="1">Multi-pass membrane protein</topology>
    </subcellularLocation>
</comment>
<keyword evidence="4 6" id="KW-1133">Transmembrane helix</keyword>
<evidence type="ECO:0000256" key="1">
    <source>
        <dbReference type="ARBA" id="ARBA00004651"/>
    </source>
</evidence>
<accession>A0A3N1UQY8</accession>
<dbReference type="OrthoDB" id="9808671at2"/>
<keyword evidence="2" id="KW-1003">Cell membrane</keyword>
<dbReference type="AlphaFoldDB" id="A0A3N1UQY8"/>
<keyword evidence="3 6" id="KW-0812">Transmembrane</keyword>
<evidence type="ECO:0000256" key="6">
    <source>
        <dbReference type="SAM" id="Phobius"/>
    </source>
</evidence>
<sequence>MTKGKTMPRGWMHRLQGFLFKEDHRLAKGLVEHRLRQVGRLLYLSLWKFQRDFCFDRAASLAFASILSMIPLSVLFVSFVGLLGGGERIMHFVQQKILPAVVPEFQHQVMEWLESSISPTVFKAGPAGLINLAALLGLIMGALNILITAERVFNHIWRVQGSRHYFQKVTAFWVLLTSSPFVIVASMWISNVLVPQGGAVESFLQRNFLARTLYSLCAPVFVETICFALIYFYLPSARVRFRNAVLAGLCAAVLWELSKKGFYFYVSQAGTMTNFYRNLATVPLFFVWLFLTWIILLWGGQLSYALQNAKALILEQNQGWAAHRYSQVFLGFFLVLRVYEHFLRGDEPCELDALADEIGVPQETLLTLSEYLVEHRVLVEDAQRLGCYTLAKHPSLISLQDLAQRLYAKEFPGEMPLLDSLGQAERSGSYGEGGISVLAQELLRAALRGYFSPFVGKTLEDLDIGVTS</sequence>
<dbReference type="Proteomes" id="UP000276223">
    <property type="component" value="Unassembled WGS sequence"/>
</dbReference>
<gene>
    <name evidence="7" type="ORF">EDC27_2228</name>
</gene>
<reference evidence="7 8" key="1">
    <citation type="submission" date="2018-11" db="EMBL/GenBank/DDBJ databases">
        <title>Genomic Encyclopedia of Type Strains, Phase IV (KMG-IV): sequencing the most valuable type-strain genomes for metagenomic binning, comparative biology and taxonomic classification.</title>
        <authorList>
            <person name="Goeker M."/>
        </authorList>
    </citation>
    <scope>NUCLEOTIDE SEQUENCE [LARGE SCALE GENOMIC DNA]</scope>
    <source>
        <strain evidence="7 8">DSM 22027</strain>
    </source>
</reference>
<dbReference type="PANTHER" id="PTHR30213">
    <property type="entry name" value="INNER MEMBRANE PROTEIN YHJD"/>
    <property type="match status" value="1"/>
</dbReference>
<evidence type="ECO:0000256" key="2">
    <source>
        <dbReference type="ARBA" id="ARBA00022475"/>
    </source>
</evidence>
<protein>
    <submittedName>
        <fullName evidence="7">YihY family inner membrane protein</fullName>
    </submittedName>
</protein>
<feature type="transmembrane region" description="Helical" evidence="6">
    <location>
        <begin position="58"/>
        <end position="83"/>
    </location>
</feature>
<dbReference type="NCBIfam" id="TIGR00765">
    <property type="entry name" value="yihY_not_rbn"/>
    <property type="match status" value="1"/>
</dbReference>
<dbReference type="InterPro" id="IPR017039">
    <property type="entry name" value="Virul_fac_BrkB"/>
</dbReference>
<dbReference type="RefSeq" id="WP_123290692.1">
    <property type="nucleotide sequence ID" value="NZ_RJVA01000013.1"/>
</dbReference>
<dbReference type="EMBL" id="RJVA01000013">
    <property type="protein sequence ID" value="ROQ90957.1"/>
    <property type="molecule type" value="Genomic_DNA"/>
</dbReference>
<feature type="transmembrane region" description="Helical" evidence="6">
    <location>
        <begin position="278"/>
        <end position="298"/>
    </location>
</feature>
<organism evidence="7 8">
    <name type="scientific">Desulfosoma caldarium</name>
    <dbReference type="NCBI Taxonomy" id="610254"/>
    <lineage>
        <taxon>Bacteria</taxon>
        <taxon>Pseudomonadati</taxon>
        <taxon>Thermodesulfobacteriota</taxon>
        <taxon>Syntrophobacteria</taxon>
        <taxon>Syntrophobacterales</taxon>
        <taxon>Syntrophobacteraceae</taxon>
        <taxon>Desulfosoma</taxon>
    </lineage>
</organism>
<comment type="caution">
    <text evidence="7">The sequence shown here is derived from an EMBL/GenBank/DDBJ whole genome shotgun (WGS) entry which is preliminary data.</text>
</comment>
<feature type="transmembrane region" description="Helical" evidence="6">
    <location>
        <begin position="241"/>
        <end position="258"/>
    </location>
</feature>
<evidence type="ECO:0000313" key="8">
    <source>
        <dbReference type="Proteomes" id="UP000276223"/>
    </source>
</evidence>
<dbReference type="GO" id="GO:0005886">
    <property type="term" value="C:plasma membrane"/>
    <property type="evidence" value="ECO:0007669"/>
    <property type="project" value="UniProtKB-SubCell"/>
</dbReference>
<dbReference type="PANTHER" id="PTHR30213:SF0">
    <property type="entry name" value="UPF0761 MEMBRANE PROTEIN YIHY"/>
    <property type="match status" value="1"/>
</dbReference>
<evidence type="ECO:0000256" key="4">
    <source>
        <dbReference type="ARBA" id="ARBA00022989"/>
    </source>
</evidence>
<evidence type="ECO:0000313" key="7">
    <source>
        <dbReference type="EMBL" id="ROQ90957.1"/>
    </source>
</evidence>
<evidence type="ECO:0000256" key="3">
    <source>
        <dbReference type="ARBA" id="ARBA00022692"/>
    </source>
</evidence>